<dbReference type="InterPro" id="IPR050595">
    <property type="entry name" value="Bact_response_regulator"/>
</dbReference>
<evidence type="ECO:0000256" key="1">
    <source>
        <dbReference type="ARBA" id="ARBA00022553"/>
    </source>
</evidence>
<dbReference type="EMBL" id="VBPA01000276">
    <property type="protein sequence ID" value="TMQ69697.1"/>
    <property type="molecule type" value="Genomic_DNA"/>
</dbReference>
<protein>
    <submittedName>
        <fullName evidence="4">Response regulator</fullName>
    </submittedName>
</protein>
<dbReference type="SUPFAM" id="SSF52172">
    <property type="entry name" value="CheY-like"/>
    <property type="match status" value="1"/>
</dbReference>
<reference evidence="4 5" key="1">
    <citation type="journal article" date="2019" name="Nat. Microbiol.">
        <title>Mediterranean grassland soil C-N compound turnover is dependent on rainfall and depth, and is mediated by genomically divergent microorganisms.</title>
        <authorList>
            <person name="Diamond S."/>
            <person name="Andeer P.F."/>
            <person name="Li Z."/>
            <person name="Crits-Christoph A."/>
            <person name="Burstein D."/>
            <person name="Anantharaman K."/>
            <person name="Lane K.R."/>
            <person name="Thomas B.C."/>
            <person name="Pan C."/>
            <person name="Northen T.R."/>
            <person name="Banfield J.F."/>
        </authorList>
    </citation>
    <scope>NUCLEOTIDE SEQUENCE [LARGE SCALE GENOMIC DNA]</scope>
    <source>
        <strain evidence="4">WS_10</strain>
    </source>
</reference>
<sequence length="134" mass="14733">MKHVMVVEDDPVNAALFRMLLERRGGCRVTVTESPEEILRVAHEGIDAIVMDISLKGSTYQGRPVSGVDMCRLLKASPATAKIPVVLATAHAMRGDDERLKAQSGANDYVSKPVVDHQAFVAQIRHWLDREEAA</sequence>
<name>A0A538U1C6_UNCEI</name>
<evidence type="ECO:0000259" key="3">
    <source>
        <dbReference type="PROSITE" id="PS50110"/>
    </source>
</evidence>
<feature type="domain" description="Response regulatory" evidence="3">
    <location>
        <begin position="3"/>
        <end position="127"/>
    </location>
</feature>
<dbReference type="Proteomes" id="UP000319836">
    <property type="component" value="Unassembled WGS sequence"/>
</dbReference>
<dbReference type="InterPro" id="IPR001789">
    <property type="entry name" value="Sig_transdc_resp-reg_receiver"/>
</dbReference>
<dbReference type="PROSITE" id="PS50110">
    <property type="entry name" value="RESPONSE_REGULATORY"/>
    <property type="match status" value="1"/>
</dbReference>
<keyword evidence="1 2" id="KW-0597">Phosphoprotein</keyword>
<dbReference type="Gene3D" id="3.40.50.2300">
    <property type="match status" value="1"/>
</dbReference>
<dbReference type="GO" id="GO:0000160">
    <property type="term" value="P:phosphorelay signal transduction system"/>
    <property type="evidence" value="ECO:0007669"/>
    <property type="project" value="InterPro"/>
</dbReference>
<accession>A0A538U1C6</accession>
<gene>
    <name evidence="4" type="ORF">E6K80_10880</name>
</gene>
<feature type="modified residue" description="4-aspartylphosphate" evidence="2">
    <location>
        <position position="52"/>
    </location>
</feature>
<dbReference type="AlphaFoldDB" id="A0A538U1C6"/>
<dbReference type="PANTHER" id="PTHR44591:SF23">
    <property type="entry name" value="CHEY SUBFAMILY"/>
    <property type="match status" value="1"/>
</dbReference>
<dbReference type="InterPro" id="IPR011006">
    <property type="entry name" value="CheY-like_superfamily"/>
</dbReference>
<dbReference type="SMART" id="SM00448">
    <property type="entry name" value="REC"/>
    <property type="match status" value="1"/>
</dbReference>
<proteinExistence type="predicted"/>
<evidence type="ECO:0000313" key="4">
    <source>
        <dbReference type="EMBL" id="TMQ69697.1"/>
    </source>
</evidence>
<dbReference type="Pfam" id="PF00072">
    <property type="entry name" value="Response_reg"/>
    <property type="match status" value="1"/>
</dbReference>
<comment type="caution">
    <text evidence="4">The sequence shown here is derived from an EMBL/GenBank/DDBJ whole genome shotgun (WGS) entry which is preliminary data.</text>
</comment>
<evidence type="ECO:0000256" key="2">
    <source>
        <dbReference type="PROSITE-ProRule" id="PRU00169"/>
    </source>
</evidence>
<dbReference type="PANTHER" id="PTHR44591">
    <property type="entry name" value="STRESS RESPONSE REGULATOR PROTEIN 1"/>
    <property type="match status" value="1"/>
</dbReference>
<evidence type="ECO:0000313" key="5">
    <source>
        <dbReference type="Proteomes" id="UP000319836"/>
    </source>
</evidence>
<organism evidence="4 5">
    <name type="scientific">Eiseniibacteriota bacterium</name>
    <dbReference type="NCBI Taxonomy" id="2212470"/>
    <lineage>
        <taxon>Bacteria</taxon>
        <taxon>Candidatus Eiseniibacteriota</taxon>
    </lineage>
</organism>